<keyword evidence="3" id="KW-0378">Hydrolase</keyword>
<dbReference type="GO" id="GO:0016787">
    <property type="term" value="F:hydrolase activity"/>
    <property type="evidence" value="ECO:0007669"/>
    <property type="project" value="UniProtKB-KW"/>
</dbReference>
<dbReference type="PANTHER" id="PTHR46233">
    <property type="entry name" value="HYDROXYACYLGLUTATHIONE HYDROLASE GLOC"/>
    <property type="match status" value="1"/>
</dbReference>
<evidence type="ECO:0000256" key="4">
    <source>
        <dbReference type="ARBA" id="ARBA00022833"/>
    </source>
</evidence>
<dbReference type="EMBL" id="VSSQ01053303">
    <property type="protein sequence ID" value="MPN07343.1"/>
    <property type="molecule type" value="Genomic_DNA"/>
</dbReference>
<evidence type="ECO:0000313" key="6">
    <source>
        <dbReference type="EMBL" id="MPN07343.1"/>
    </source>
</evidence>
<dbReference type="CDD" id="cd06262">
    <property type="entry name" value="metallo-hydrolase-like_MBL-fold"/>
    <property type="match status" value="1"/>
</dbReference>
<name>A0A645F449_9ZZZZ</name>
<reference evidence="6" key="1">
    <citation type="submission" date="2019-08" db="EMBL/GenBank/DDBJ databases">
        <authorList>
            <person name="Kucharzyk K."/>
            <person name="Murdoch R.W."/>
            <person name="Higgins S."/>
            <person name="Loffler F."/>
        </authorList>
    </citation>
    <scope>NUCLEOTIDE SEQUENCE</scope>
</reference>
<accession>A0A645F449</accession>
<keyword evidence="2" id="KW-0479">Metal-binding</keyword>
<dbReference type="InterPro" id="IPR051453">
    <property type="entry name" value="MBL_Glyoxalase_II"/>
</dbReference>
<dbReference type="Pfam" id="PF00753">
    <property type="entry name" value="Lactamase_B"/>
    <property type="match status" value="1"/>
</dbReference>
<comment type="cofactor">
    <cofactor evidence="1">
        <name>Zn(2+)</name>
        <dbReference type="ChEBI" id="CHEBI:29105"/>
    </cofactor>
</comment>
<comment type="caution">
    <text evidence="6">The sequence shown here is derived from an EMBL/GenBank/DDBJ whole genome shotgun (WGS) entry which is preliminary data.</text>
</comment>
<evidence type="ECO:0000256" key="2">
    <source>
        <dbReference type="ARBA" id="ARBA00022723"/>
    </source>
</evidence>
<dbReference type="InterPro" id="IPR036866">
    <property type="entry name" value="RibonucZ/Hydroxyglut_hydro"/>
</dbReference>
<evidence type="ECO:0000256" key="1">
    <source>
        <dbReference type="ARBA" id="ARBA00001947"/>
    </source>
</evidence>
<sequence length="151" mass="16453">MAATGAKLYIHEADYPALFDVNLNLAGHFATKYLPVHDAIPITDGQNLGFGKESIQVLHTPGHTPGGVCYLYQNYLFTGDTLFAGTIGRTDLIGGDFQQLMHSILSLMSLSDAVQILPGHQGSSDIGTERNTNPWIRKARTYLHPNDHGDC</sequence>
<feature type="domain" description="Metallo-beta-lactamase" evidence="5">
    <location>
        <begin position="4"/>
        <end position="120"/>
    </location>
</feature>
<evidence type="ECO:0000256" key="3">
    <source>
        <dbReference type="ARBA" id="ARBA00022801"/>
    </source>
</evidence>
<dbReference type="InterPro" id="IPR001279">
    <property type="entry name" value="Metallo-B-lactamas"/>
</dbReference>
<protein>
    <recommendedName>
        <fullName evidence="5">Metallo-beta-lactamase domain-containing protein</fullName>
    </recommendedName>
</protein>
<dbReference type="AlphaFoldDB" id="A0A645F449"/>
<evidence type="ECO:0000259" key="5">
    <source>
        <dbReference type="SMART" id="SM00849"/>
    </source>
</evidence>
<dbReference type="Gene3D" id="3.60.15.10">
    <property type="entry name" value="Ribonuclease Z/Hydroxyacylglutathione hydrolase-like"/>
    <property type="match status" value="1"/>
</dbReference>
<proteinExistence type="predicted"/>
<dbReference type="PANTHER" id="PTHR46233:SF3">
    <property type="entry name" value="HYDROXYACYLGLUTATHIONE HYDROLASE GLOC"/>
    <property type="match status" value="1"/>
</dbReference>
<dbReference type="SMART" id="SM00849">
    <property type="entry name" value="Lactamase_B"/>
    <property type="match status" value="1"/>
</dbReference>
<keyword evidence="4" id="KW-0862">Zinc</keyword>
<dbReference type="SUPFAM" id="SSF56281">
    <property type="entry name" value="Metallo-hydrolase/oxidoreductase"/>
    <property type="match status" value="1"/>
</dbReference>
<dbReference type="GO" id="GO:0046872">
    <property type="term" value="F:metal ion binding"/>
    <property type="evidence" value="ECO:0007669"/>
    <property type="project" value="UniProtKB-KW"/>
</dbReference>
<organism evidence="6">
    <name type="scientific">bioreactor metagenome</name>
    <dbReference type="NCBI Taxonomy" id="1076179"/>
    <lineage>
        <taxon>unclassified sequences</taxon>
        <taxon>metagenomes</taxon>
        <taxon>ecological metagenomes</taxon>
    </lineage>
</organism>
<gene>
    <name evidence="6" type="ORF">SDC9_154609</name>
</gene>